<name>A0A5B7ZWI1_9BACT</name>
<evidence type="ECO:0000313" key="1">
    <source>
        <dbReference type="EMBL" id="QDA58863.1"/>
    </source>
</evidence>
<dbReference type="Proteomes" id="UP000305398">
    <property type="component" value="Chromosome"/>
</dbReference>
<sequence length="121" mass="13794">MVEVSREGEEIVFNVKGLHKLWAFKSRLQIPRQHILGARKDPEAVKGWWHGWRVPGTHIPGLLTAGTFLQDEKRIFWDVHHADKTVVIDLDHEDYNQLIIEVENPDEVVALLSADSASHAS</sequence>
<dbReference type="AlphaFoldDB" id="A0A5B7ZWI1"/>
<keyword evidence="2" id="KW-1185">Reference proteome</keyword>
<protein>
    <submittedName>
        <fullName evidence="1">Uncharacterized protein</fullName>
    </submittedName>
</protein>
<accession>A0A5B7ZWI1</accession>
<proteinExistence type="predicted"/>
<gene>
    <name evidence="1" type="ORF">FHG12_01560</name>
</gene>
<dbReference type="RefSeq" id="WP_139513906.1">
    <property type="nucleotide sequence ID" value="NZ_CP040896.1"/>
</dbReference>
<organism evidence="1 2">
    <name type="scientific">Hymenobacter jejuensis</name>
    <dbReference type="NCBI Taxonomy" id="2502781"/>
    <lineage>
        <taxon>Bacteria</taxon>
        <taxon>Pseudomonadati</taxon>
        <taxon>Bacteroidota</taxon>
        <taxon>Cytophagia</taxon>
        <taxon>Cytophagales</taxon>
        <taxon>Hymenobacteraceae</taxon>
        <taxon>Hymenobacter</taxon>
    </lineage>
</organism>
<evidence type="ECO:0000313" key="2">
    <source>
        <dbReference type="Proteomes" id="UP000305398"/>
    </source>
</evidence>
<reference evidence="1 2" key="1">
    <citation type="submission" date="2019-06" db="EMBL/GenBank/DDBJ databases">
        <authorList>
            <person name="Srinivasan S."/>
        </authorList>
    </citation>
    <scope>NUCLEOTIDE SEQUENCE [LARGE SCALE GENOMIC DNA]</scope>
    <source>
        <strain evidence="1 2">17J68-5</strain>
    </source>
</reference>
<dbReference type="KEGG" id="hyj:FHG12_01560"/>
<dbReference type="EMBL" id="CP040896">
    <property type="protein sequence ID" value="QDA58863.1"/>
    <property type="molecule type" value="Genomic_DNA"/>
</dbReference>
<dbReference type="OrthoDB" id="530515at2"/>